<dbReference type="Proteomes" id="UP001362999">
    <property type="component" value="Unassembled WGS sequence"/>
</dbReference>
<dbReference type="GO" id="GO:0000978">
    <property type="term" value="F:RNA polymerase II cis-regulatory region sequence-specific DNA binding"/>
    <property type="evidence" value="ECO:0007669"/>
    <property type="project" value="TreeGrafter"/>
</dbReference>
<sequence length="552" mass="58666">MSPLSLSALLSEAILSPTDYHDFTDLDVYQPYTSSSSSSTSSASSVVAVSPVPAQAMLKLPAQDSLHCVPTHQLFDLDFPQQMSPSPSQSPSPAHHHLPRLSISINPALAAQKRPATPDSAQAPVRRRATAERISSKDFIPPDVSGLSKREARLVKNRAAAFLSRQRKREEFELMEVRVAELERENARLLAIAKGDPAASADTVVQLRRIAETDGALVSEVEQLRAQLRAAEQRERELNAELTAKVASASDIPPAVKIEPTEPSFPLSPAPPRVQSPHRSAASRGLMVLLCALPSLLSMPHNSSSSSSSSSLPASFSLPHLSTSSSSALDFNSFLPSEYDWSRTGAVMDLDHHDDKRRAVDTSFAPTSMSATKRKLEFSGDDDSGLGGLDISFDASPLDDGKIRVRIHHPSTSTSSFSSRAASPGFGVAIKQEAGDGFAPYFSESSEPYVGVLGTGYAPSSDPFLGVGGPYNAAYPSSSSSSPFMYHSGNPDDMGDYASGSLSGGESDFGGVPSEYSVPDSTASGGRRRVRIALKSMPADGGEGGEWEVQFV</sequence>
<dbReference type="PROSITE" id="PS50217">
    <property type="entry name" value="BZIP"/>
    <property type="match status" value="1"/>
</dbReference>
<evidence type="ECO:0000256" key="5">
    <source>
        <dbReference type="ARBA" id="ARBA00023242"/>
    </source>
</evidence>
<dbReference type="PANTHER" id="PTHR46164:SF3">
    <property type="entry name" value="ATF6, ISOFORM C"/>
    <property type="match status" value="1"/>
</dbReference>
<dbReference type="EMBL" id="JAWWNJ010000004">
    <property type="protein sequence ID" value="KAK7057576.1"/>
    <property type="molecule type" value="Genomic_DNA"/>
</dbReference>
<dbReference type="Gene3D" id="1.20.5.170">
    <property type="match status" value="1"/>
</dbReference>
<evidence type="ECO:0000256" key="6">
    <source>
        <dbReference type="SAM" id="Coils"/>
    </source>
</evidence>
<feature type="region of interest" description="Disordered" evidence="7">
    <location>
        <begin position="78"/>
        <end position="98"/>
    </location>
</feature>
<dbReference type="InterPro" id="IPR051882">
    <property type="entry name" value="ATF_bZIP_TF"/>
</dbReference>
<keyword evidence="4" id="KW-0804">Transcription</keyword>
<evidence type="ECO:0000256" key="4">
    <source>
        <dbReference type="ARBA" id="ARBA00023163"/>
    </source>
</evidence>
<dbReference type="AlphaFoldDB" id="A0AAW0DXN5"/>
<feature type="region of interest" description="Disordered" evidence="7">
    <location>
        <begin position="110"/>
        <end position="133"/>
    </location>
</feature>
<dbReference type="Pfam" id="PF00170">
    <property type="entry name" value="bZIP_1"/>
    <property type="match status" value="1"/>
</dbReference>
<gene>
    <name evidence="9" type="ORF">R3P38DRAFT_2841815</name>
</gene>
<feature type="coiled-coil region" evidence="6">
    <location>
        <begin position="165"/>
        <end position="192"/>
    </location>
</feature>
<proteinExistence type="predicted"/>
<evidence type="ECO:0000256" key="2">
    <source>
        <dbReference type="ARBA" id="ARBA00023015"/>
    </source>
</evidence>
<feature type="region of interest" description="Disordered" evidence="7">
    <location>
        <begin position="259"/>
        <end position="279"/>
    </location>
</feature>
<evidence type="ECO:0000256" key="3">
    <source>
        <dbReference type="ARBA" id="ARBA00023125"/>
    </source>
</evidence>
<feature type="domain" description="BZIP" evidence="8">
    <location>
        <begin position="147"/>
        <end position="189"/>
    </location>
</feature>
<protein>
    <submittedName>
        <fullName evidence="9">BZIP domain-containing protein</fullName>
    </submittedName>
</protein>
<dbReference type="SMART" id="SM00338">
    <property type="entry name" value="BRLZ"/>
    <property type="match status" value="1"/>
</dbReference>
<evidence type="ECO:0000256" key="1">
    <source>
        <dbReference type="ARBA" id="ARBA00004167"/>
    </source>
</evidence>
<keyword evidence="2" id="KW-0805">Transcription regulation</keyword>
<dbReference type="InterPro" id="IPR046347">
    <property type="entry name" value="bZIP_sf"/>
</dbReference>
<keyword evidence="10" id="KW-1185">Reference proteome</keyword>
<name>A0AAW0DXN5_9AGAR</name>
<organism evidence="9 10">
    <name type="scientific">Favolaschia claudopus</name>
    <dbReference type="NCBI Taxonomy" id="2862362"/>
    <lineage>
        <taxon>Eukaryota</taxon>
        <taxon>Fungi</taxon>
        <taxon>Dikarya</taxon>
        <taxon>Basidiomycota</taxon>
        <taxon>Agaricomycotina</taxon>
        <taxon>Agaricomycetes</taxon>
        <taxon>Agaricomycetidae</taxon>
        <taxon>Agaricales</taxon>
        <taxon>Marasmiineae</taxon>
        <taxon>Mycenaceae</taxon>
        <taxon>Favolaschia</taxon>
    </lineage>
</organism>
<dbReference type="GO" id="GO:0005634">
    <property type="term" value="C:nucleus"/>
    <property type="evidence" value="ECO:0007669"/>
    <property type="project" value="TreeGrafter"/>
</dbReference>
<accession>A0AAW0DXN5</accession>
<dbReference type="PANTHER" id="PTHR46164">
    <property type="entry name" value="ATF6, ISOFORM C"/>
    <property type="match status" value="1"/>
</dbReference>
<feature type="region of interest" description="Disordered" evidence="7">
    <location>
        <begin position="500"/>
        <end position="526"/>
    </location>
</feature>
<comment type="subcellular location">
    <subcellularLocation>
        <location evidence="1">Membrane</location>
        <topology evidence="1">Single-pass membrane protein</topology>
    </subcellularLocation>
</comment>
<feature type="compositionally biased region" description="Low complexity" evidence="7">
    <location>
        <begin position="80"/>
        <end position="93"/>
    </location>
</feature>
<dbReference type="GO" id="GO:0000981">
    <property type="term" value="F:DNA-binding transcription factor activity, RNA polymerase II-specific"/>
    <property type="evidence" value="ECO:0007669"/>
    <property type="project" value="TreeGrafter"/>
</dbReference>
<comment type="caution">
    <text evidence="9">The sequence shown here is derived from an EMBL/GenBank/DDBJ whole genome shotgun (WGS) entry which is preliminary data.</text>
</comment>
<reference evidence="9 10" key="1">
    <citation type="journal article" date="2024" name="J Genomics">
        <title>Draft genome sequencing and assembly of Favolaschia claudopus CIRM-BRFM 2984 isolated from oak limbs.</title>
        <authorList>
            <person name="Navarro D."/>
            <person name="Drula E."/>
            <person name="Chaduli D."/>
            <person name="Cazenave R."/>
            <person name="Ahrendt S."/>
            <person name="Wang J."/>
            <person name="Lipzen A."/>
            <person name="Daum C."/>
            <person name="Barry K."/>
            <person name="Grigoriev I.V."/>
            <person name="Favel A."/>
            <person name="Rosso M.N."/>
            <person name="Martin F."/>
        </authorList>
    </citation>
    <scope>NUCLEOTIDE SEQUENCE [LARGE SCALE GENOMIC DNA]</scope>
    <source>
        <strain evidence="9 10">CIRM-BRFM 2984</strain>
    </source>
</reference>
<keyword evidence="5" id="KW-0539">Nucleus</keyword>
<keyword evidence="6" id="KW-0175">Coiled coil</keyword>
<dbReference type="GO" id="GO:0016020">
    <property type="term" value="C:membrane"/>
    <property type="evidence" value="ECO:0007669"/>
    <property type="project" value="UniProtKB-SubCell"/>
</dbReference>
<dbReference type="InterPro" id="IPR004827">
    <property type="entry name" value="bZIP"/>
</dbReference>
<evidence type="ECO:0000259" key="8">
    <source>
        <dbReference type="PROSITE" id="PS50217"/>
    </source>
</evidence>
<dbReference type="CDD" id="cd14812">
    <property type="entry name" value="bZIP_u3"/>
    <property type="match status" value="1"/>
</dbReference>
<keyword evidence="3" id="KW-0238">DNA-binding</keyword>
<evidence type="ECO:0000313" key="9">
    <source>
        <dbReference type="EMBL" id="KAK7057576.1"/>
    </source>
</evidence>
<dbReference type="SUPFAM" id="SSF57959">
    <property type="entry name" value="Leucine zipper domain"/>
    <property type="match status" value="1"/>
</dbReference>
<dbReference type="GO" id="GO:0030968">
    <property type="term" value="P:endoplasmic reticulum unfolded protein response"/>
    <property type="evidence" value="ECO:0007669"/>
    <property type="project" value="TreeGrafter"/>
</dbReference>
<evidence type="ECO:0000256" key="7">
    <source>
        <dbReference type="SAM" id="MobiDB-lite"/>
    </source>
</evidence>
<evidence type="ECO:0000313" key="10">
    <source>
        <dbReference type="Proteomes" id="UP001362999"/>
    </source>
</evidence>